<comment type="caution">
    <text evidence="3">The sequence shown here is derived from an EMBL/GenBank/DDBJ whole genome shotgun (WGS) entry which is preliminary data.</text>
</comment>
<dbReference type="VEuPathDB" id="MicrosporidiaDB:A0H76_953"/>
<gene>
    <name evidence="3" type="ORF">A0H76_953</name>
</gene>
<protein>
    <submittedName>
        <fullName evidence="3">Uncharacterized protein</fullName>
    </submittedName>
</protein>
<keyword evidence="2" id="KW-0472">Membrane</keyword>
<feature type="coiled-coil region" evidence="1">
    <location>
        <begin position="64"/>
        <end position="122"/>
    </location>
</feature>
<sequence>MNTKVNRTKDDCYKKFIASYVIITLLLLIIIIGVLLNNQFNKKNIGIEGNFFEISDNDDLQTILNKMDIKYKNIDERIKILRKNWNEFNENEEKKLINDKDYRESKENKNIFKENLDNFINEYLVLKHEKENFNKIINNFNDKFKNIDQDKRMKIFKKMRIIDIEWEQWLFIFTESLLKFSKNLIEFFIDEK</sequence>
<proteinExistence type="predicted"/>
<dbReference type="EMBL" id="LTAI01000212">
    <property type="protein sequence ID" value="ORD99376.1"/>
    <property type="molecule type" value="Genomic_DNA"/>
</dbReference>
<evidence type="ECO:0000313" key="4">
    <source>
        <dbReference type="Proteomes" id="UP000192501"/>
    </source>
</evidence>
<reference evidence="3 4" key="1">
    <citation type="journal article" date="2017" name="Environ. Microbiol.">
        <title>Decay of the glycolytic pathway and adaptation to intranuclear parasitism within Enterocytozoonidae microsporidia.</title>
        <authorList>
            <person name="Wiredu Boakye D."/>
            <person name="Jaroenlak P."/>
            <person name="Prachumwat A."/>
            <person name="Williams T.A."/>
            <person name="Bateman K.S."/>
            <person name="Itsathitphaisarn O."/>
            <person name="Sritunyalucksana K."/>
            <person name="Paszkiewicz K.H."/>
            <person name="Moore K.A."/>
            <person name="Stentiford G.D."/>
            <person name="Williams B.A."/>
        </authorList>
    </citation>
    <scope>NUCLEOTIDE SEQUENCE [LARGE SCALE GENOMIC DNA]</scope>
    <source>
        <strain evidence="4">canceri</strain>
    </source>
</reference>
<evidence type="ECO:0000256" key="2">
    <source>
        <dbReference type="SAM" id="Phobius"/>
    </source>
</evidence>
<evidence type="ECO:0000313" key="3">
    <source>
        <dbReference type="EMBL" id="ORD99376.1"/>
    </source>
</evidence>
<dbReference type="Proteomes" id="UP000192501">
    <property type="component" value="Unassembled WGS sequence"/>
</dbReference>
<dbReference type="AlphaFoldDB" id="A0A1X0QI16"/>
<dbReference type="VEuPathDB" id="MicrosporidiaDB:HERIO_865"/>
<accession>A0A1X0QI16</accession>
<keyword evidence="2" id="KW-0812">Transmembrane</keyword>
<name>A0A1X0QI16_9MICR</name>
<keyword evidence="1" id="KW-0175">Coiled coil</keyword>
<organism evidence="3 4">
    <name type="scientific">Hepatospora eriocheir</name>
    <dbReference type="NCBI Taxonomy" id="1081669"/>
    <lineage>
        <taxon>Eukaryota</taxon>
        <taxon>Fungi</taxon>
        <taxon>Fungi incertae sedis</taxon>
        <taxon>Microsporidia</taxon>
        <taxon>Hepatosporidae</taxon>
        <taxon>Hepatospora</taxon>
    </lineage>
</organism>
<feature type="transmembrane region" description="Helical" evidence="2">
    <location>
        <begin position="16"/>
        <end position="36"/>
    </location>
</feature>
<keyword evidence="2" id="KW-1133">Transmembrane helix</keyword>
<evidence type="ECO:0000256" key="1">
    <source>
        <dbReference type="SAM" id="Coils"/>
    </source>
</evidence>